<accession>A0ABR2Z9Y2</accession>
<comment type="caution">
    <text evidence="1">The sequence shown here is derived from an EMBL/GenBank/DDBJ whole genome shotgun (WGS) entry which is preliminary data.</text>
</comment>
<name>A0ABR2Z9Y2_9AGAR</name>
<organism evidence="1 2">
    <name type="scientific">Marasmius tenuissimus</name>
    <dbReference type="NCBI Taxonomy" id="585030"/>
    <lineage>
        <taxon>Eukaryota</taxon>
        <taxon>Fungi</taxon>
        <taxon>Dikarya</taxon>
        <taxon>Basidiomycota</taxon>
        <taxon>Agaricomycotina</taxon>
        <taxon>Agaricomycetes</taxon>
        <taxon>Agaricomycetidae</taxon>
        <taxon>Agaricales</taxon>
        <taxon>Marasmiineae</taxon>
        <taxon>Marasmiaceae</taxon>
        <taxon>Marasmius</taxon>
    </lineage>
</organism>
<protein>
    <submittedName>
        <fullName evidence="1">Uncharacterized protein</fullName>
    </submittedName>
</protein>
<evidence type="ECO:0000313" key="2">
    <source>
        <dbReference type="Proteomes" id="UP001437256"/>
    </source>
</evidence>
<evidence type="ECO:0000313" key="1">
    <source>
        <dbReference type="EMBL" id="KAL0058118.1"/>
    </source>
</evidence>
<reference evidence="1 2" key="1">
    <citation type="submission" date="2024-05" db="EMBL/GenBank/DDBJ databases">
        <title>A draft genome resource for the thread blight pathogen Marasmius tenuissimus strain MS-2.</title>
        <authorList>
            <person name="Yulfo-Soto G.E."/>
            <person name="Baruah I.K."/>
            <person name="Amoako-Attah I."/>
            <person name="Bukari Y."/>
            <person name="Meinhardt L.W."/>
            <person name="Bailey B.A."/>
            <person name="Cohen S.P."/>
        </authorList>
    </citation>
    <scope>NUCLEOTIDE SEQUENCE [LARGE SCALE GENOMIC DNA]</scope>
    <source>
        <strain evidence="1 2">MS-2</strain>
    </source>
</reference>
<keyword evidence="2" id="KW-1185">Reference proteome</keyword>
<gene>
    <name evidence="1" type="ORF">AAF712_015212</name>
</gene>
<dbReference type="EMBL" id="JBBXMP010000361">
    <property type="protein sequence ID" value="KAL0058118.1"/>
    <property type="molecule type" value="Genomic_DNA"/>
</dbReference>
<sequence length="253" mass="28783">MKIGDLKAPNGFQGSKFTDLAMRSRMVVDHRRGTTHVKDFFQCAKDRDRVHTVEISMGTKDDGRSWGHMKQSQSPNASRCRNCDLKEVNRPRSYWVEVAKVYYQGLVEEYPRELAKRRQILVWYPEVDPQPLTPPPSSPIPAATPNLPACLQTPWSSPSPPPISPPPRLRRIVDRDVPVIDLTWPPAGSSQGNGDNLVYEARPWDEELGSSQELVSASLQLSELVEYRPEFLSDDLKQVLFDLRVSLLQCDRF</sequence>
<proteinExistence type="predicted"/>
<dbReference type="Proteomes" id="UP001437256">
    <property type="component" value="Unassembled WGS sequence"/>
</dbReference>